<protein>
    <submittedName>
        <fullName evidence="2">Uncharacterized protein</fullName>
    </submittedName>
</protein>
<evidence type="ECO:0000256" key="1">
    <source>
        <dbReference type="ARBA" id="ARBA00022741"/>
    </source>
</evidence>
<evidence type="ECO:0000313" key="3">
    <source>
        <dbReference type="Proteomes" id="UP000075901"/>
    </source>
</evidence>
<reference evidence="2" key="2">
    <citation type="submission" date="2020-05" db="UniProtKB">
        <authorList>
            <consortium name="EnsemblMetazoa"/>
        </authorList>
    </citation>
    <scope>IDENTIFICATION</scope>
    <source>
        <strain evidence="2">maculatus3</strain>
    </source>
</reference>
<keyword evidence="3" id="KW-1185">Reference proteome</keyword>
<keyword evidence="1" id="KW-0547">Nucleotide-binding</keyword>
<dbReference type="Pfam" id="PF02123">
    <property type="entry name" value="RdRP_4"/>
    <property type="match status" value="1"/>
</dbReference>
<proteinExistence type="predicted"/>
<dbReference type="GO" id="GO:0006351">
    <property type="term" value="P:DNA-templated transcription"/>
    <property type="evidence" value="ECO:0007669"/>
    <property type="project" value="InterPro"/>
</dbReference>
<dbReference type="InterPro" id="IPR043502">
    <property type="entry name" value="DNA/RNA_pol_sf"/>
</dbReference>
<dbReference type="GO" id="GO:0000166">
    <property type="term" value="F:nucleotide binding"/>
    <property type="evidence" value="ECO:0007669"/>
    <property type="project" value="UniProtKB-KW"/>
</dbReference>
<evidence type="ECO:0000313" key="2">
    <source>
        <dbReference type="EnsemblMetazoa" id="AMAM018773-PA"/>
    </source>
</evidence>
<dbReference type="GO" id="GO:0003723">
    <property type="term" value="F:RNA binding"/>
    <property type="evidence" value="ECO:0007669"/>
    <property type="project" value="InterPro"/>
</dbReference>
<dbReference type="InterPro" id="IPR001795">
    <property type="entry name" value="RNA-dir_pol_luteovirus"/>
</dbReference>
<name>A0A182T3B5_9DIPT</name>
<reference evidence="3" key="1">
    <citation type="submission" date="2013-09" db="EMBL/GenBank/DDBJ databases">
        <title>The Genome Sequence of Anopheles maculatus species B.</title>
        <authorList>
            <consortium name="The Broad Institute Genomics Platform"/>
            <person name="Neafsey D.E."/>
            <person name="Besansky N."/>
            <person name="Howell P."/>
            <person name="Walton C."/>
            <person name="Young S.K."/>
            <person name="Zeng Q."/>
            <person name="Gargeya S."/>
            <person name="Fitzgerald M."/>
            <person name="Haas B."/>
            <person name="Abouelleil A."/>
            <person name="Allen A.W."/>
            <person name="Alvarado L."/>
            <person name="Arachchi H.M."/>
            <person name="Berlin A.M."/>
            <person name="Chapman S.B."/>
            <person name="Gainer-Dewar J."/>
            <person name="Goldberg J."/>
            <person name="Griggs A."/>
            <person name="Gujja S."/>
            <person name="Hansen M."/>
            <person name="Howarth C."/>
            <person name="Imamovic A."/>
            <person name="Ireland A."/>
            <person name="Larimer J."/>
            <person name="McCowan C."/>
            <person name="Murphy C."/>
            <person name="Pearson M."/>
            <person name="Poon T.W."/>
            <person name="Priest M."/>
            <person name="Roberts A."/>
            <person name="Saif S."/>
            <person name="Shea T."/>
            <person name="Sisk P."/>
            <person name="Sykes S."/>
            <person name="Wortman J."/>
            <person name="Nusbaum C."/>
            <person name="Birren B."/>
        </authorList>
    </citation>
    <scope>NUCLEOTIDE SEQUENCE [LARGE SCALE GENOMIC DNA]</scope>
    <source>
        <strain evidence="3">maculatus3</strain>
    </source>
</reference>
<dbReference type="EnsemblMetazoa" id="AMAM018773-RA">
    <property type="protein sequence ID" value="AMAM018773-PA"/>
    <property type="gene ID" value="AMAM018773"/>
</dbReference>
<dbReference type="AlphaFoldDB" id="A0A182T3B5"/>
<dbReference type="GO" id="GO:0003968">
    <property type="term" value="F:RNA-directed RNA polymerase activity"/>
    <property type="evidence" value="ECO:0007669"/>
    <property type="project" value="InterPro"/>
</dbReference>
<dbReference type="VEuPathDB" id="VectorBase:AMAM018773"/>
<dbReference type="Proteomes" id="UP000075901">
    <property type="component" value="Unassembled WGS sequence"/>
</dbReference>
<dbReference type="SUPFAM" id="SSF56672">
    <property type="entry name" value="DNA/RNA polymerases"/>
    <property type="match status" value="1"/>
</dbReference>
<organism evidence="2 3">
    <name type="scientific">Anopheles maculatus</name>
    <dbReference type="NCBI Taxonomy" id="74869"/>
    <lineage>
        <taxon>Eukaryota</taxon>
        <taxon>Metazoa</taxon>
        <taxon>Ecdysozoa</taxon>
        <taxon>Arthropoda</taxon>
        <taxon>Hexapoda</taxon>
        <taxon>Insecta</taxon>
        <taxon>Pterygota</taxon>
        <taxon>Neoptera</taxon>
        <taxon>Endopterygota</taxon>
        <taxon>Diptera</taxon>
        <taxon>Nematocera</taxon>
        <taxon>Culicoidea</taxon>
        <taxon>Culicidae</taxon>
        <taxon>Anophelinae</taxon>
        <taxon>Anopheles</taxon>
        <taxon>Anopheles maculatus group</taxon>
    </lineage>
</organism>
<accession>A0A182T3B5</accession>
<sequence length="230" mass="25551">MTPTAEVLAWLDSPPALKARGSEKLEAGKARAIYGTSPVDQTIVAYLIGPLEKNLGRVKEFVNGHNGAHEVADIGSSLGNASIEDIECTMLDYADFNYQHTISVQTLLFEVIEEEVTTFLNPDLNRAARWAVLAQSRQYVKGPNCSKWNLVTQGMFSGVRSTDFMNMVLNDAYFLYAQELVSTNLGLEAVDLFRLHKGDDVWISNKSRLWAIEIHNCMAQAGFIFQGSKQ</sequence>
<dbReference type="GO" id="GO:0071897">
    <property type="term" value="P:DNA biosynthetic process"/>
    <property type="evidence" value="ECO:0007669"/>
    <property type="project" value="UniProtKB-ARBA"/>
</dbReference>